<gene>
    <name evidence="9 13" type="primary">dapB</name>
    <name evidence="13" type="ORF">WMO24_09940</name>
</gene>
<dbReference type="Pfam" id="PF05173">
    <property type="entry name" value="DapB_C"/>
    <property type="match status" value="1"/>
</dbReference>
<keyword evidence="7 9" id="KW-0520">NAD</keyword>
<protein>
    <recommendedName>
        <fullName evidence="9 10">4-hydroxy-tetrahydrodipicolinate reductase</fullName>
        <shortName evidence="9">HTPA reductase</shortName>
        <ecNumber evidence="9 10">1.17.1.8</ecNumber>
    </recommendedName>
</protein>
<reference evidence="13 14" key="1">
    <citation type="submission" date="2024-03" db="EMBL/GenBank/DDBJ databases">
        <title>Human intestinal bacterial collection.</title>
        <authorList>
            <person name="Pauvert C."/>
            <person name="Hitch T.C.A."/>
            <person name="Clavel T."/>
        </authorList>
    </citation>
    <scope>NUCLEOTIDE SEQUENCE [LARGE SCALE GENOMIC DNA]</scope>
    <source>
        <strain evidence="13 14">CLA-JM-H11</strain>
    </source>
</reference>
<dbReference type="Gene3D" id="3.40.50.720">
    <property type="entry name" value="NAD(P)-binding Rossmann-like Domain"/>
    <property type="match status" value="1"/>
</dbReference>
<evidence type="ECO:0000256" key="4">
    <source>
        <dbReference type="ARBA" id="ARBA00022857"/>
    </source>
</evidence>
<feature type="domain" description="Dihydrodipicolinate reductase C-terminal" evidence="12">
    <location>
        <begin position="117"/>
        <end position="248"/>
    </location>
</feature>
<evidence type="ECO:0000259" key="11">
    <source>
        <dbReference type="Pfam" id="PF01113"/>
    </source>
</evidence>
<comment type="similarity">
    <text evidence="1 9">Belongs to the DapB family.</text>
</comment>
<dbReference type="PANTHER" id="PTHR20836:SF7">
    <property type="entry name" value="4-HYDROXY-TETRAHYDRODIPICOLINATE REDUCTASE"/>
    <property type="match status" value="1"/>
</dbReference>
<dbReference type="InterPro" id="IPR023940">
    <property type="entry name" value="DHDPR_bac"/>
</dbReference>
<feature type="binding site" evidence="9">
    <location>
        <begin position="111"/>
        <end position="114"/>
    </location>
    <ligand>
        <name>NAD(+)</name>
        <dbReference type="ChEBI" id="CHEBI:57540"/>
    </ligand>
</feature>
<keyword evidence="5 9" id="KW-0220">Diaminopimelate biosynthesis</keyword>
<comment type="caution">
    <text evidence="9">Was originally thought to be a dihydrodipicolinate reductase (DHDPR), catalyzing the conversion of dihydrodipicolinate to tetrahydrodipicolinate. However, it was shown in E.coli that the substrate of the enzymatic reaction is not dihydrodipicolinate (DHDP) but in fact (2S,4S)-4-hydroxy-2,3,4,5-tetrahydrodipicolinic acid (HTPA), the product released by the DapA-catalyzed reaction.</text>
</comment>
<proteinExistence type="inferred from homology"/>
<keyword evidence="3 9" id="KW-0028">Amino-acid biosynthesis</keyword>
<feature type="active site" description="Proton donor" evidence="9">
    <location>
        <position position="148"/>
    </location>
</feature>
<keyword evidence="8 9" id="KW-0457">Lysine biosynthesis</keyword>
<feature type="binding site" evidence="9">
    <location>
        <position position="145"/>
    </location>
    <ligand>
        <name>(S)-2,3,4,5-tetrahydrodipicolinate</name>
        <dbReference type="ChEBI" id="CHEBI:16845"/>
    </ligand>
</feature>
<dbReference type="SUPFAM" id="SSF51735">
    <property type="entry name" value="NAD(P)-binding Rossmann-fold domains"/>
    <property type="match status" value="1"/>
</dbReference>
<evidence type="ECO:0000256" key="2">
    <source>
        <dbReference type="ARBA" id="ARBA00022490"/>
    </source>
</evidence>
<feature type="binding site" evidence="9">
    <location>
        <begin position="8"/>
        <end position="13"/>
    </location>
    <ligand>
        <name>NAD(+)</name>
        <dbReference type="ChEBI" id="CHEBI:57540"/>
    </ligand>
</feature>
<keyword evidence="6 9" id="KW-0560">Oxidoreductase</keyword>
<dbReference type="PANTHER" id="PTHR20836">
    <property type="entry name" value="DIHYDRODIPICOLINATE REDUCTASE"/>
    <property type="match status" value="1"/>
</dbReference>
<dbReference type="Pfam" id="PF01113">
    <property type="entry name" value="DapB_N"/>
    <property type="match status" value="1"/>
</dbReference>
<evidence type="ECO:0000313" key="13">
    <source>
        <dbReference type="EMBL" id="MEQ2520747.1"/>
    </source>
</evidence>
<dbReference type="PROSITE" id="PS01298">
    <property type="entry name" value="DAPB"/>
    <property type="match status" value="1"/>
</dbReference>
<comment type="function">
    <text evidence="9">Catalyzes the conversion of 4-hydroxy-tetrahydrodipicolinate (HTPA) to tetrahydrodipicolinate.</text>
</comment>
<keyword evidence="14" id="KW-1185">Reference proteome</keyword>
<dbReference type="EMBL" id="JBBMFA010000095">
    <property type="protein sequence ID" value="MEQ2520747.1"/>
    <property type="molecule type" value="Genomic_DNA"/>
</dbReference>
<dbReference type="CDD" id="cd02274">
    <property type="entry name" value="DHDPR_N"/>
    <property type="match status" value="1"/>
</dbReference>
<evidence type="ECO:0000256" key="10">
    <source>
        <dbReference type="NCBIfam" id="TIGR00036"/>
    </source>
</evidence>
<dbReference type="InterPro" id="IPR022664">
    <property type="entry name" value="DapB_N_CS"/>
</dbReference>
<dbReference type="NCBIfam" id="TIGR00036">
    <property type="entry name" value="dapB"/>
    <property type="match status" value="1"/>
</dbReference>
<dbReference type="Proteomes" id="UP001477672">
    <property type="component" value="Unassembled WGS sequence"/>
</dbReference>
<feature type="binding site" evidence="9">
    <location>
        <position position="37"/>
    </location>
    <ligand>
        <name>NADP(+)</name>
        <dbReference type="ChEBI" id="CHEBI:58349"/>
    </ligand>
</feature>
<evidence type="ECO:0000313" key="14">
    <source>
        <dbReference type="Proteomes" id="UP001477672"/>
    </source>
</evidence>
<feature type="domain" description="Dihydrodipicolinate reductase N-terminal" evidence="11">
    <location>
        <begin position="3"/>
        <end position="114"/>
    </location>
</feature>
<evidence type="ECO:0000256" key="3">
    <source>
        <dbReference type="ARBA" id="ARBA00022605"/>
    </source>
</evidence>
<dbReference type="InterPro" id="IPR000846">
    <property type="entry name" value="DapB_N"/>
</dbReference>
<dbReference type="RefSeq" id="WP_349216292.1">
    <property type="nucleotide sequence ID" value="NZ_JBBMFA010000095.1"/>
</dbReference>
<organism evidence="13 14">
    <name type="scientific">Ruthenibacterium intestinale</name>
    <dbReference type="NCBI Taxonomy" id="3133163"/>
    <lineage>
        <taxon>Bacteria</taxon>
        <taxon>Bacillati</taxon>
        <taxon>Bacillota</taxon>
        <taxon>Clostridia</taxon>
        <taxon>Eubacteriales</taxon>
        <taxon>Oscillospiraceae</taxon>
        <taxon>Ruthenibacterium</taxon>
    </lineage>
</organism>
<comment type="caution">
    <text evidence="13">The sequence shown here is derived from an EMBL/GenBank/DDBJ whole genome shotgun (WGS) entry which is preliminary data.</text>
</comment>
<dbReference type="GO" id="GO:0008839">
    <property type="term" value="F:4-hydroxy-tetrahydrodipicolinate reductase"/>
    <property type="evidence" value="ECO:0007669"/>
    <property type="project" value="UniProtKB-EC"/>
</dbReference>
<keyword evidence="2 9" id="KW-0963">Cytoplasm</keyword>
<evidence type="ECO:0000256" key="7">
    <source>
        <dbReference type="ARBA" id="ARBA00023027"/>
    </source>
</evidence>
<feature type="binding site" evidence="9">
    <location>
        <position position="35"/>
    </location>
    <ligand>
        <name>NAD(+)</name>
        <dbReference type="ChEBI" id="CHEBI:57540"/>
    </ligand>
</feature>
<feature type="binding site" evidence="9">
    <location>
        <begin position="154"/>
        <end position="155"/>
    </location>
    <ligand>
        <name>(S)-2,3,4,5-tetrahydrodipicolinate</name>
        <dbReference type="ChEBI" id="CHEBI:16845"/>
    </ligand>
</feature>
<dbReference type="SUPFAM" id="SSF55347">
    <property type="entry name" value="Glyceraldehyde-3-phosphate dehydrogenase-like, C-terminal domain"/>
    <property type="match status" value="1"/>
</dbReference>
<dbReference type="EC" id="1.17.1.8" evidence="9 10"/>
<dbReference type="InterPro" id="IPR022663">
    <property type="entry name" value="DapB_C"/>
</dbReference>
<sequence>MLDILLLGCAGKMGSAVAQLAREEDARFCIRAGVDCRHDEYTGLFPVFSKIEEINIPVDVVVDFSVPEILTDTIAWCSESGTPYVVGTTGISSAQCKVLESASRQIPIFQSSNMSLGIYVLNELALYAQKLLGEEFDIEIIEKHHSRKVDAPSGTALSIARSLREADRALFFTYGRNGKKPRAKDEIGIHAVRGGTIAGEHDLLFAGADETLTLSHAATSRMVFARGALRAAEWLVRQPAGKYTMKDLIGA</sequence>
<dbReference type="Gene3D" id="3.30.360.10">
    <property type="entry name" value="Dihydrodipicolinate Reductase, domain 2"/>
    <property type="match status" value="1"/>
</dbReference>
<dbReference type="InterPro" id="IPR036291">
    <property type="entry name" value="NAD(P)-bd_dom_sf"/>
</dbReference>
<evidence type="ECO:0000259" key="12">
    <source>
        <dbReference type="Pfam" id="PF05173"/>
    </source>
</evidence>
<comment type="subunit">
    <text evidence="9">Homotetramer.</text>
</comment>
<evidence type="ECO:0000256" key="6">
    <source>
        <dbReference type="ARBA" id="ARBA00023002"/>
    </source>
</evidence>
<comment type="pathway">
    <text evidence="9">Amino-acid biosynthesis; L-lysine biosynthesis via DAP pathway; (S)-tetrahydrodipicolinate from L-aspartate: step 4/4.</text>
</comment>
<dbReference type="HAMAP" id="MF_00102">
    <property type="entry name" value="DapB"/>
    <property type="match status" value="1"/>
</dbReference>
<evidence type="ECO:0000256" key="8">
    <source>
        <dbReference type="ARBA" id="ARBA00023154"/>
    </source>
</evidence>
<evidence type="ECO:0000256" key="5">
    <source>
        <dbReference type="ARBA" id="ARBA00022915"/>
    </source>
</evidence>
<accession>A0ABV1GFX7</accession>
<keyword evidence="4 9" id="KW-0521">NADP</keyword>
<evidence type="ECO:0000256" key="1">
    <source>
        <dbReference type="ARBA" id="ARBA00006642"/>
    </source>
</evidence>
<dbReference type="PIRSF" id="PIRSF000161">
    <property type="entry name" value="DHPR"/>
    <property type="match status" value="1"/>
</dbReference>
<name>A0ABV1GFX7_9FIRM</name>
<feature type="binding site" evidence="9">
    <location>
        <begin position="87"/>
        <end position="89"/>
    </location>
    <ligand>
        <name>NAD(+)</name>
        <dbReference type="ChEBI" id="CHEBI:57540"/>
    </ligand>
</feature>
<evidence type="ECO:0000256" key="9">
    <source>
        <dbReference type="HAMAP-Rule" id="MF_00102"/>
    </source>
</evidence>
<comment type="subcellular location">
    <subcellularLocation>
        <location evidence="9">Cytoplasm</location>
    </subcellularLocation>
</comment>
<feature type="active site" description="Proton donor/acceptor" evidence="9">
    <location>
        <position position="144"/>
    </location>
</feature>
<comment type="catalytic activity">
    <reaction evidence="9">
        <text>(S)-2,3,4,5-tetrahydrodipicolinate + NADP(+) + H2O = (2S,4S)-4-hydroxy-2,3,4,5-tetrahydrodipicolinate + NADPH + H(+)</text>
        <dbReference type="Rhea" id="RHEA:35331"/>
        <dbReference type="ChEBI" id="CHEBI:15377"/>
        <dbReference type="ChEBI" id="CHEBI:15378"/>
        <dbReference type="ChEBI" id="CHEBI:16845"/>
        <dbReference type="ChEBI" id="CHEBI:57783"/>
        <dbReference type="ChEBI" id="CHEBI:58349"/>
        <dbReference type="ChEBI" id="CHEBI:67139"/>
        <dbReference type="EC" id="1.17.1.8"/>
    </reaction>
</comment>
<comment type="catalytic activity">
    <reaction evidence="9">
        <text>(S)-2,3,4,5-tetrahydrodipicolinate + NAD(+) + H2O = (2S,4S)-4-hydroxy-2,3,4,5-tetrahydrodipicolinate + NADH + H(+)</text>
        <dbReference type="Rhea" id="RHEA:35323"/>
        <dbReference type="ChEBI" id="CHEBI:15377"/>
        <dbReference type="ChEBI" id="CHEBI:15378"/>
        <dbReference type="ChEBI" id="CHEBI:16845"/>
        <dbReference type="ChEBI" id="CHEBI:57540"/>
        <dbReference type="ChEBI" id="CHEBI:57945"/>
        <dbReference type="ChEBI" id="CHEBI:67139"/>
        <dbReference type="EC" id="1.17.1.8"/>
    </reaction>
</comment>